<protein>
    <submittedName>
        <fullName evidence="2">Uncharacterized protein</fullName>
    </submittedName>
</protein>
<feature type="signal peptide" evidence="1">
    <location>
        <begin position="1"/>
        <end position="20"/>
    </location>
</feature>
<keyword evidence="1" id="KW-0732">Signal</keyword>
<name>A0A0A9E5Y8_ARUDO</name>
<reference evidence="2" key="1">
    <citation type="submission" date="2014-09" db="EMBL/GenBank/DDBJ databases">
        <authorList>
            <person name="Magalhaes I.L.F."/>
            <person name="Oliveira U."/>
            <person name="Santos F.R."/>
            <person name="Vidigal T.H.D.A."/>
            <person name="Brescovit A.D."/>
            <person name="Santos A.J."/>
        </authorList>
    </citation>
    <scope>NUCLEOTIDE SEQUENCE</scope>
    <source>
        <tissue evidence="2">Shoot tissue taken approximately 20 cm above the soil surface</tissue>
    </source>
</reference>
<feature type="chain" id="PRO_5002061760" evidence="1">
    <location>
        <begin position="21"/>
        <end position="39"/>
    </location>
</feature>
<accession>A0A0A9E5Y8</accession>
<evidence type="ECO:0000313" key="2">
    <source>
        <dbReference type="EMBL" id="JAD94443.1"/>
    </source>
</evidence>
<organism evidence="2">
    <name type="scientific">Arundo donax</name>
    <name type="common">Giant reed</name>
    <name type="synonym">Donax arundinaceus</name>
    <dbReference type="NCBI Taxonomy" id="35708"/>
    <lineage>
        <taxon>Eukaryota</taxon>
        <taxon>Viridiplantae</taxon>
        <taxon>Streptophyta</taxon>
        <taxon>Embryophyta</taxon>
        <taxon>Tracheophyta</taxon>
        <taxon>Spermatophyta</taxon>
        <taxon>Magnoliopsida</taxon>
        <taxon>Liliopsida</taxon>
        <taxon>Poales</taxon>
        <taxon>Poaceae</taxon>
        <taxon>PACMAD clade</taxon>
        <taxon>Arundinoideae</taxon>
        <taxon>Arundineae</taxon>
        <taxon>Arundo</taxon>
    </lineage>
</organism>
<sequence length="39" mass="4398">MHRRALLLLALRALLRLIDQAATGDVDLSMKYLSGLELF</sequence>
<dbReference type="EMBL" id="GBRH01203452">
    <property type="protein sequence ID" value="JAD94443.1"/>
    <property type="molecule type" value="Transcribed_RNA"/>
</dbReference>
<dbReference type="AlphaFoldDB" id="A0A0A9E5Y8"/>
<proteinExistence type="predicted"/>
<evidence type="ECO:0000256" key="1">
    <source>
        <dbReference type="SAM" id="SignalP"/>
    </source>
</evidence>
<reference evidence="2" key="2">
    <citation type="journal article" date="2015" name="Data Brief">
        <title>Shoot transcriptome of the giant reed, Arundo donax.</title>
        <authorList>
            <person name="Barrero R.A."/>
            <person name="Guerrero F.D."/>
            <person name="Moolhuijzen P."/>
            <person name="Goolsby J.A."/>
            <person name="Tidwell J."/>
            <person name="Bellgard S.E."/>
            <person name="Bellgard M.I."/>
        </authorList>
    </citation>
    <scope>NUCLEOTIDE SEQUENCE</scope>
    <source>
        <tissue evidence="2">Shoot tissue taken approximately 20 cm above the soil surface</tissue>
    </source>
</reference>